<dbReference type="Proteomes" id="UP000659654">
    <property type="component" value="Unassembled WGS sequence"/>
</dbReference>
<evidence type="ECO:0000313" key="4">
    <source>
        <dbReference type="Proteomes" id="UP000095284"/>
    </source>
</evidence>
<dbReference type="WBParaSite" id="BXY_0411600.1">
    <property type="protein sequence ID" value="BXY_0411600.1"/>
    <property type="gene ID" value="BXY_0411600"/>
</dbReference>
<organism evidence="4 6">
    <name type="scientific">Bursaphelenchus xylophilus</name>
    <name type="common">Pinewood nematode worm</name>
    <name type="synonym">Aphelenchoides xylophilus</name>
    <dbReference type="NCBI Taxonomy" id="6326"/>
    <lineage>
        <taxon>Eukaryota</taxon>
        <taxon>Metazoa</taxon>
        <taxon>Ecdysozoa</taxon>
        <taxon>Nematoda</taxon>
        <taxon>Chromadorea</taxon>
        <taxon>Rhabditida</taxon>
        <taxon>Tylenchina</taxon>
        <taxon>Tylenchomorpha</taxon>
        <taxon>Aphelenchoidea</taxon>
        <taxon>Aphelenchoididae</taxon>
        <taxon>Bursaphelenchus</taxon>
    </lineage>
</organism>
<dbReference type="Proteomes" id="UP000095284">
    <property type="component" value="Unplaced"/>
</dbReference>
<feature type="signal peptide" evidence="2">
    <location>
        <begin position="1"/>
        <end position="16"/>
    </location>
</feature>
<feature type="compositionally biased region" description="Low complexity" evidence="1">
    <location>
        <begin position="484"/>
        <end position="499"/>
    </location>
</feature>
<proteinExistence type="predicted"/>
<feature type="chain" id="PRO_5035399569" evidence="2">
    <location>
        <begin position="17"/>
        <end position="524"/>
    </location>
</feature>
<dbReference type="eggNOG" id="ENOG502SBVP">
    <property type="taxonomic scope" value="Eukaryota"/>
</dbReference>
<sequence length="524" mass="56809">MISLFLFLSFLPFCICSDPSDSPFAARPLRIRLVNYEKRYQVRHAPTPPELSGTTNSNGPSIELSEDAPNTVVSSQSYLHSIRKRIRGTKLHTVSTALTHLSSSEPLEGMREVDGSNENVSNTAEQAVRKLFNNSTTPQQPKNNTGNTGRAPEKGFIVENTSTNPSPVAKTRTQFSRDSLPVENPESLPEIIQEPIKGNQSMTAMTELDVKSDEMLQKTFRRTTLAMTDYKVTTPPSTGLHTLPAATNSPVSSTKAPVFTLPPLFAAPNLALTDPPAQTRQPLVQLPTGGNNGNGGAPVQHLTPQFDTPSNLSPRQITGNSQQPNPQQIPQNQGQTIQQPQVQGAGRPNPPPPAQSSTSSRPDLEQLGCGFDLLSQSCKDVFGLGWCAQCTDLGNVFLHDCKCAAPTELGRTANALFTQPPTTTPYNGLGQQSVLQQQIQAQQNALANAQQVQQGQLPGQGQQVPGPQQISTTQHLVQQPSPPQFQQQFPPPQLQQQLPQQPVIPQIPQPQALQGFVQQPTWSL</sequence>
<feature type="region of interest" description="Disordered" evidence="1">
    <location>
        <begin position="270"/>
        <end position="363"/>
    </location>
</feature>
<feature type="compositionally biased region" description="Polar residues" evidence="1">
    <location>
        <begin position="302"/>
        <end position="321"/>
    </location>
</feature>
<reference evidence="6" key="1">
    <citation type="submission" date="2016-11" db="UniProtKB">
        <authorList>
            <consortium name="WormBaseParasite"/>
        </authorList>
    </citation>
    <scope>IDENTIFICATION</scope>
</reference>
<dbReference type="OrthoDB" id="5876340at2759"/>
<keyword evidence="5" id="KW-1185">Reference proteome</keyword>
<name>A0A1I7RTR1_BURXY</name>
<accession>A0A1I7RTR1</accession>
<evidence type="ECO:0000313" key="3">
    <source>
        <dbReference type="EMBL" id="CAD5231100.1"/>
    </source>
</evidence>
<evidence type="ECO:0000313" key="6">
    <source>
        <dbReference type="WBParaSite" id="BXY_0411600.1"/>
    </source>
</evidence>
<feature type="compositionally biased region" description="Polar residues" evidence="1">
    <location>
        <begin position="132"/>
        <end position="148"/>
    </location>
</feature>
<keyword evidence="2" id="KW-0732">Signal</keyword>
<feature type="compositionally biased region" description="Low complexity" evidence="1">
    <location>
        <begin position="452"/>
        <end position="469"/>
    </location>
</feature>
<dbReference type="EMBL" id="CAJFCV020000005">
    <property type="protein sequence ID" value="CAG9122200.1"/>
    <property type="molecule type" value="Genomic_DNA"/>
</dbReference>
<feature type="compositionally biased region" description="Low complexity" evidence="1">
    <location>
        <begin position="322"/>
        <end position="344"/>
    </location>
</feature>
<feature type="region of interest" description="Disordered" evidence="1">
    <location>
        <begin position="44"/>
        <end position="70"/>
    </location>
</feature>
<evidence type="ECO:0000256" key="2">
    <source>
        <dbReference type="SAM" id="SignalP"/>
    </source>
</evidence>
<gene>
    <name evidence="3" type="ORF">BXYJ_LOCUS11312</name>
</gene>
<evidence type="ECO:0000313" key="5">
    <source>
        <dbReference type="Proteomes" id="UP000659654"/>
    </source>
</evidence>
<feature type="region of interest" description="Disordered" evidence="1">
    <location>
        <begin position="131"/>
        <end position="185"/>
    </location>
</feature>
<dbReference type="Proteomes" id="UP000582659">
    <property type="component" value="Unassembled WGS sequence"/>
</dbReference>
<feature type="compositionally biased region" description="Polar residues" evidence="1">
    <location>
        <begin position="159"/>
        <end position="177"/>
    </location>
</feature>
<dbReference type="EMBL" id="CAJFDI010000005">
    <property type="protein sequence ID" value="CAD5231100.1"/>
    <property type="molecule type" value="Genomic_DNA"/>
</dbReference>
<feature type="region of interest" description="Disordered" evidence="1">
    <location>
        <begin position="452"/>
        <end position="499"/>
    </location>
</feature>
<dbReference type="AlphaFoldDB" id="A0A1I7RTR1"/>
<protein>
    <submittedName>
        <fullName evidence="3">(pine wood nematode) hypothetical protein</fullName>
    </submittedName>
</protein>
<reference evidence="3" key="2">
    <citation type="submission" date="2020-09" db="EMBL/GenBank/DDBJ databases">
        <authorList>
            <person name="Kikuchi T."/>
        </authorList>
    </citation>
    <scope>NUCLEOTIDE SEQUENCE</scope>
    <source>
        <strain evidence="3">Ka4C1</strain>
    </source>
</reference>
<evidence type="ECO:0000256" key="1">
    <source>
        <dbReference type="SAM" id="MobiDB-lite"/>
    </source>
</evidence>